<proteinExistence type="predicted"/>
<accession>A0A542ZGU1</accession>
<gene>
    <name evidence="1" type="ORF">FB474_0899</name>
</gene>
<dbReference type="Pfam" id="PF13242">
    <property type="entry name" value="Hydrolase_like"/>
    <property type="match status" value="1"/>
</dbReference>
<dbReference type="InterPro" id="IPR023214">
    <property type="entry name" value="HAD_sf"/>
</dbReference>
<comment type="caution">
    <text evidence="1">The sequence shown here is derived from an EMBL/GenBank/DDBJ whole genome shotgun (WGS) entry which is preliminary data.</text>
</comment>
<dbReference type="SUPFAM" id="SSF56784">
    <property type="entry name" value="HAD-like"/>
    <property type="match status" value="1"/>
</dbReference>
<dbReference type="InterPro" id="IPR036412">
    <property type="entry name" value="HAD-like_sf"/>
</dbReference>
<dbReference type="AlphaFoldDB" id="A0A542ZGU1"/>
<name>A0A542ZGU1_9MICO</name>
<dbReference type="Proteomes" id="UP000319514">
    <property type="component" value="Unassembled WGS sequence"/>
</dbReference>
<reference evidence="1 2" key="1">
    <citation type="submission" date="2019-06" db="EMBL/GenBank/DDBJ databases">
        <title>Sequencing the genomes of 1000 actinobacteria strains.</title>
        <authorList>
            <person name="Klenk H.-P."/>
        </authorList>
    </citation>
    <scope>NUCLEOTIDE SEQUENCE [LARGE SCALE GENOMIC DNA]</scope>
    <source>
        <strain evidence="1 2">DSM 18082</strain>
    </source>
</reference>
<dbReference type="OrthoDB" id="9810501at2"/>
<protein>
    <submittedName>
        <fullName evidence="1">HAD-hyrolase-like protein</fullName>
    </submittedName>
</protein>
<dbReference type="EMBL" id="VFOQ01000001">
    <property type="protein sequence ID" value="TQL59544.1"/>
    <property type="molecule type" value="Genomic_DNA"/>
</dbReference>
<dbReference type="Gene3D" id="3.40.50.1000">
    <property type="entry name" value="HAD superfamily/HAD-like"/>
    <property type="match status" value="1"/>
</dbReference>
<keyword evidence="2" id="KW-1185">Reference proteome</keyword>
<organism evidence="1 2">
    <name type="scientific">Oryzihumus leptocrescens</name>
    <dbReference type="NCBI Taxonomy" id="297536"/>
    <lineage>
        <taxon>Bacteria</taxon>
        <taxon>Bacillati</taxon>
        <taxon>Actinomycetota</taxon>
        <taxon>Actinomycetes</taxon>
        <taxon>Micrococcales</taxon>
        <taxon>Intrasporangiaceae</taxon>
        <taxon>Oryzihumus</taxon>
    </lineage>
</organism>
<sequence length="51" mass="5511">MVGDSVGHDVLAARAAGWQAVWGHRERREVPPEVTSTVSDLRDLEVLLGDG</sequence>
<evidence type="ECO:0000313" key="1">
    <source>
        <dbReference type="EMBL" id="TQL59544.1"/>
    </source>
</evidence>
<evidence type="ECO:0000313" key="2">
    <source>
        <dbReference type="Proteomes" id="UP000319514"/>
    </source>
</evidence>